<evidence type="ECO:0000256" key="1">
    <source>
        <dbReference type="PROSITE-ProRule" id="PRU00473"/>
    </source>
</evidence>
<evidence type="ECO:0000313" key="4">
    <source>
        <dbReference type="EMBL" id="ROH91902.1"/>
    </source>
</evidence>
<dbReference type="AlphaFoldDB" id="A0A3N0VGT2"/>
<dbReference type="EMBL" id="RJVO01000002">
    <property type="protein sequence ID" value="ROH91902.1"/>
    <property type="molecule type" value="Genomic_DNA"/>
</dbReference>
<protein>
    <submittedName>
        <fullName evidence="4">OmpA family protein</fullName>
    </submittedName>
</protein>
<keyword evidence="1" id="KW-0472">Membrane</keyword>
<dbReference type="SUPFAM" id="SSF56925">
    <property type="entry name" value="OMPA-like"/>
    <property type="match status" value="1"/>
</dbReference>
<evidence type="ECO:0000256" key="2">
    <source>
        <dbReference type="SAM" id="MobiDB-lite"/>
    </source>
</evidence>
<dbReference type="InterPro" id="IPR011250">
    <property type="entry name" value="OMP/PagP_B-barrel"/>
</dbReference>
<name>A0A3N0VGT2_9GAMM</name>
<keyword evidence="5" id="KW-1185">Reference proteome</keyword>
<dbReference type="Pfam" id="PF00691">
    <property type="entry name" value="OmpA"/>
    <property type="match status" value="1"/>
</dbReference>
<organism evidence="4 5">
    <name type="scientific">Stagnimonas aquatica</name>
    <dbReference type="NCBI Taxonomy" id="2689987"/>
    <lineage>
        <taxon>Bacteria</taxon>
        <taxon>Pseudomonadati</taxon>
        <taxon>Pseudomonadota</taxon>
        <taxon>Gammaproteobacteria</taxon>
        <taxon>Nevskiales</taxon>
        <taxon>Nevskiaceae</taxon>
        <taxon>Stagnimonas</taxon>
    </lineage>
</organism>
<dbReference type="Proteomes" id="UP000282106">
    <property type="component" value="Unassembled WGS sequence"/>
</dbReference>
<feature type="domain" description="OmpA-like" evidence="3">
    <location>
        <begin position="225"/>
        <end position="341"/>
    </location>
</feature>
<comment type="caution">
    <text evidence="4">The sequence shown here is derived from an EMBL/GenBank/DDBJ whole genome shotgun (WGS) entry which is preliminary data.</text>
</comment>
<feature type="compositionally biased region" description="Basic and acidic residues" evidence="2">
    <location>
        <begin position="324"/>
        <end position="341"/>
    </location>
</feature>
<dbReference type="PANTHER" id="PTHR30329:SF21">
    <property type="entry name" value="LIPOPROTEIN YIAD-RELATED"/>
    <property type="match status" value="1"/>
</dbReference>
<dbReference type="CDD" id="cd07185">
    <property type="entry name" value="OmpA_C-like"/>
    <property type="match status" value="1"/>
</dbReference>
<accession>A0A3N0VGT2</accession>
<dbReference type="InterPro" id="IPR036737">
    <property type="entry name" value="OmpA-like_sf"/>
</dbReference>
<dbReference type="GO" id="GO:0016020">
    <property type="term" value="C:membrane"/>
    <property type="evidence" value="ECO:0007669"/>
    <property type="project" value="UniProtKB-UniRule"/>
</dbReference>
<sequence>MLPSAAMAQSSLLSTPWYVGGNVGVVQPESLRGLSTGGQARLLVGVPLRPQAFLEVTGFGISVEGKDGQPKEDTLGGGLDLRLESLGEDLNFLFLVGGGYSQTKRDSVKVNAPYVNIGWGVETDLLPSLSLRAELRGLARFGEEFIPGRGVSYDALATVGLVKRFGGRPAVAVTPPAPPAPPLLPSLPPPVAPVIAAAPVAAVDYSGGCPPAPEGTKTDSSGCLVAQNYVLPRSRLLQGENGVLRPDADQVLAPFAAALSRQSGLGLELVVHTDTLGQQSYNLDLTIKMAERLRDRLVELGAASSQIEAIGAGESEPIANEADEAGREKNRRVELNLRPRR</sequence>
<dbReference type="PROSITE" id="PS51123">
    <property type="entry name" value="OMPA_2"/>
    <property type="match status" value="1"/>
</dbReference>
<dbReference type="PANTHER" id="PTHR30329">
    <property type="entry name" value="STATOR ELEMENT OF FLAGELLAR MOTOR COMPLEX"/>
    <property type="match status" value="1"/>
</dbReference>
<dbReference type="SUPFAM" id="SSF103088">
    <property type="entry name" value="OmpA-like"/>
    <property type="match status" value="1"/>
</dbReference>
<gene>
    <name evidence="4" type="ORF">ED208_05895</name>
</gene>
<dbReference type="InterPro" id="IPR006665">
    <property type="entry name" value="OmpA-like"/>
</dbReference>
<evidence type="ECO:0000259" key="3">
    <source>
        <dbReference type="PROSITE" id="PS51123"/>
    </source>
</evidence>
<reference evidence="4 5" key="1">
    <citation type="submission" date="2018-10" db="EMBL/GenBank/DDBJ databases">
        <authorList>
            <person name="Chen W.-M."/>
        </authorList>
    </citation>
    <scope>NUCLEOTIDE SEQUENCE [LARGE SCALE GENOMIC DNA]</scope>
    <source>
        <strain evidence="4 5">THS-13</strain>
    </source>
</reference>
<dbReference type="Gene3D" id="3.30.1330.60">
    <property type="entry name" value="OmpA-like domain"/>
    <property type="match status" value="1"/>
</dbReference>
<proteinExistence type="predicted"/>
<dbReference type="InterPro" id="IPR050330">
    <property type="entry name" value="Bact_OuterMem_StrucFunc"/>
</dbReference>
<evidence type="ECO:0000313" key="5">
    <source>
        <dbReference type="Proteomes" id="UP000282106"/>
    </source>
</evidence>
<feature type="region of interest" description="Disordered" evidence="2">
    <location>
        <begin position="312"/>
        <end position="341"/>
    </location>
</feature>
<dbReference type="InParanoid" id="A0A3N0VGT2"/>